<evidence type="ECO:0000256" key="1">
    <source>
        <dbReference type="SAM" id="Phobius"/>
    </source>
</evidence>
<accession>A0A1M6BBH4</accession>
<proteinExistence type="predicted"/>
<feature type="transmembrane region" description="Helical" evidence="1">
    <location>
        <begin position="99"/>
        <end position="124"/>
    </location>
</feature>
<dbReference type="AlphaFoldDB" id="A0A1M6BBH4"/>
<name>A0A1M6BBH4_9FLAO</name>
<sequence>MNTNEDKHIEKLIDKMMKDQTLEAPSFDFTSKVMNQVLESKKDSVFTYKPLLSKQTSFIILSIVIGIVIYAVFSNASISEKWTLPIDFSVIYKNKFSQMLNFSTITTYSTVVGTIMLLLQVYYLRNHFANRN</sequence>
<dbReference type="EMBL" id="FQZI01000001">
    <property type="protein sequence ID" value="SHI46079.1"/>
    <property type="molecule type" value="Genomic_DNA"/>
</dbReference>
<keyword evidence="3" id="KW-1185">Reference proteome</keyword>
<reference evidence="3" key="1">
    <citation type="submission" date="2016-11" db="EMBL/GenBank/DDBJ databases">
        <authorList>
            <person name="Varghese N."/>
            <person name="Submissions S."/>
        </authorList>
    </citation>
    <scope>NUCLEOTIDE SEQUENCE [LARGE SCALE GENOMIC DNA]</scope>
    <source>
        <strain evidence="3">DSM 18829</strain>
    </source>
</reference>
<gene>
    <name evidence="2" type="ORF">SAMN05444363_0657</name>
</gene>
<keyword evidence="1" id="KW-0812">Transmembrane</keyword>
<evidence type="ECO:0000313" key="3">
    <source>
        <dbReference type="Proteomes" id="UP000184488"/>
    </source>
</evidence>
<keyword evidence="1" id="KW-0472">Membrane</keyword>
<feature type="transmembrane region" description="Helical" evidence="1">
    <location>
        <begin position="58"/>
        <end position="79"/>
    </location>
</feature>
<dbReference type="Proteomes" id="UP000184488">
    <property type="component" value="Unassembled WGS sequence"/>
</dbReference>
<dbReference type="RefSeq" id="WP_073308534.1">
    <property type="nucleotide sequence ID" value="NZ_FQZI01000001.1"/>
</dbReference>
<dbReference type="OrthoDB" id="1442507at2"/>
<keyword evidence="1" id="KW-1133">Transmembrane helix</keyword>
<dbReference type="STRING" id="415425.SAMN05444363_0657"/>
<protein>
    <submittedName>
        <fullName evidence="2">Uncharacterized protein</fullName>
    </submittedName>
</protein>
<organism evidence="2 3">
    <name type="scientific">Flavobacterium terrae</name>
    <dbReference type="NCBI Taxonomy" id="415425"/>
    <lineage>
        <taxon>Bacteria</taxon>
        <taxon>Pseudomonadati</taxon>
        <taxon>Bacteroidota</taxon>
        <taxon>Flavobacteriia</taxon>
        <taxon>Flavobacteriales</taxon>
        <taxon>Flavobacteriaceae</taxon>
        <taxon>Flavobacterium</taxon>
    </lineage>
</organism>
<evidence type="ECO:0000313" key="2">
    <source>
        <dbReference type="EMBL" id="SHI46079.1"/>
    </source>
</evidence>